<evidence type="ECO:0000256" key="1">
    <source>
        <dbReference type="ARBA" id="ARBA00010515"/>
    </source>
</evidence>
<dbReference type="SUPFAM" id="SSF53474">
    <property type="entry name" value="alpha/beta-Hydrolases"/>
    <property type="match status" value="1"/>
</dbReference>
<dbReference type="EMBL" id="FNCJ01000002">
    <property type="protein sequence ID" value="SDG13230.1"/>
    <property type="molecule type" value="Genomic_DNA"/>
</dbReference>
<dbReference type="OrthoDB" id="9794445at2"/>
<feature type="signal peptide" evidence="3">
    <location>
        <begin position="1"/>
        <end position="22"/>
    </location>
</feature>
<dbReference type="InterPro" id="IPR013094">
    <property type="entry name" value="AB_hydrolase_3"/>
</dbReference>
<dbReference type="InterPro" id="IPR002168">
    <property type="entry name" value="Lipase_GDXG_HIS_AS"/>
</dbReference>
<feature type="domain" description="Alpha/beta hydrolase fold-3" evidence="4">
    <location>
        <begin position="108"/>
        <end position="318"/>
    </location>
</feature>
<dbReference type="RefSeq" id="WP_090682244.1">
    <property type="nucleotide sequence ID" value="NZ_CADERL010000002.1"/>
</dbReference>
<dbReference type="Proteomes" id="UP000199706">
    <property type="component" value="Unassembled WGS sequence"/>
</dbReference>
<dbReference type="PROSITE" id="PS01173">
    <property type="entry name" value="LIPASE_GDXG_HIS"/>
    <property type="match status" value="1"/>
</dbReference>
<protein>
    <submittedName>
        <fullName evidence="5">Acetyl esterase</fullName>
    </submittedName>
</protein>
<comment type="similarity">
    <text evidence="1">Belongs to the 'GDXG' lipolytic enzyme family.</text>
</comment>
<evidence type="ECO:0000313" key="5">
    <source>
        <dbReference type="EMBL" id="SDG13230.1"/>
    </source>
</evidence>
<dbReference type="PANTHER" id="PTHR48081">
    <property type="entry name" value="AB HYDROLASE SUPERFAMILY PROTEIN C4A8.06C"/>
    <property type="match status" value="1"/>
</dbReference>
<keyword evidence="2" id="KW-0378">Hydrolase</keyword>
<evidence type="ECO:0000259" key="4">
    <source>
        <dbReference type="Pfam" id="PF07859"/>
    </source>
</evidence>
<organism evidence="5 6">
    <name type="scientific">Paraburkholderia phenazinium</name>
    <dbReference type="NCBI Taxonomy" id="60549"/>
    <lineage>
        <taxon>Bacteria</taxon>
        <taxon>Pseudomonadati</taxon>
        <taxon>Pseudomonadota</taxon>
        <taxon>Betaproteobacteria</taxon>
        <taxon>Burkholderiales</taxon>
        <taxon>Burkholderiaceae</taxon>
        <taxon>Paraburkholderia</taxon>
    </lineage>
</organism>
<accession>A0A1G7RTR3</accession>
<evidence type="ECO:0000256" key="3">
    <source>
        <dbReference type="SAM" id="SignalP"/>
    </source>
</evidence>
<gene>
    <name evidence="5" type="ORF">SAMN05216466_102222</name>
</gene>
<dbReference type="InterPro" id="IPR050300">
    <property type="entry name" value="GDXG_lipolytic_enzyme"/>
</dbReference>
<name>A0A1G7RTR3_9BURK</name>
<reference evidence="5 6" key="1">
    <citation type="submission" date="2016-10" db="EMBL/GenBank/DDBJ databases">
        <authorList>
            <person name="de Groot N.N."/>
        </authorList>
    </citation>
    <scope>NUCLEOTIDE SEQUENCE [LARGE SCALE GENOMIC DNA]</scope>
    <source>
        <strain evidence="5 6">LMG 2247</strain>
    </source>
</reference>
<dbReference type="InterPro" id="IPR029058">
    <property type="entry name" value="AB_hydrolase_fold"/>
</dbReference>
<dbReference type="PANTHER" id="PTHR48081:SF8">
    <property type="entry name" value="ALPHA_BETA HYDROLASE FOLD-3 DOMAIN-CONTAINING PROTEIN-RELATED"/>
    <property type="match status" value="1"/>
</dbReference>
<dbReference type="Gene3D" id="3.40.50.1820">
    <property type="entry name" value="alpha/beta hydrolase"/>
    <property type="match status" value="1"/>
</dbReference>
<proteinExistence type="inferred from homology"/>
<dbReference type="AlphaFoldDB" id="A0A1G7RTR3"/>
<evidence type="ECO:0000313" key="6">
    <source>
        <dbReference type="Proteomes" id="UP000199706"/>
    </source>
</evidence>
<keyword evidence="3" id="KW-0732">Signal</keyword>
<sequence length="346" mass="37046">MKKVVSLMAVGSVLLAGSLASAASAETVPQLEPTTQAFIDKLTAAGGPPLYTMTPQAARKVLDDVQADPNGKLAPAQEKEVTLPVGPTGKTQVRVIQPADLKGATPVIMYFHGGGWILGNAATHDRLVRELANRAHATVVFVEYEPSPEAQFPVAIEQDYAATKYVAEHPQEFDVDASRLALAGDSVGGNMVAVVAQMAKERHGPAIRFQAMFYPVTDYTLDDSTYEAFPNGPWLTKPAMKWFWDAYLPNATEAQANDPHVSPLRASLDALKGLPPALVITDENDVLRHEGEAYAHKLAQAGVNVTAVRFLGTMHDFMMLNPLRNTPAALGAMALAGSMLDHALAK</sequence>
<feature type="chain" id="PRO_5011563145" evidence="3">
    <location>
        <begin position="23"/>
        <end position="346"/>
    </location>
</feature>
<dbReference type="Pfam" id="PF07859">
    <property type="entry name" value="Abhydrolase_3"/>
    <property type="match status" value="1"/>
</dbReference>
<dbReference type="GO" id="GO:0016787">
    <property type="term" value="F:hydrolase activity"/>
    <property type="evidence" value="ECO:0007669"/>
    <property type="project" value="UniProtKB-KW"/>
</dbReference>
<evidence type="ECO:0000256" key="2">
    <source>
        <dbReference type="ARBA" id="ARBA00022801"/>
    </source>
</evidence>